<dbReference type="InterPro" id="IPR018511">
    <property type="entry name" value="Hemolysin-typ_Ca-bd_CS"/>
</dbReference>
<dbReference type="InterPro" id="IPR011049">
    <property type="entry name" value="Serralysin-like_metalloprot_C"/>
</dbReference>
<keyword evidence="6" id="KW-1185">Reference proteome</keyword>
<dbReference type="Proteomes" id="UP001589865">
    <property type="component" value="Unassembled WGS sequence"/>
</dbReference>
<dbReference type="SUPFAM" id="SSF51120">
    <property type="entry name" value="beta-Roll"/>
    <property type="match status" value="4"/>
</dbReference>
<dbReference type="PRINTS" id="PR00313">
    <property type="entry name" value="CABNDNGRPT"/>
</dbReference>
<feature type="region of interest" description="Disordered" evidence="3">
    <location>
        <begin position="1"/>
        <end position="21"/>
    </location>
</feature>
<evidence type="ECO:0000256" key="2">
    <source>
        <dbReference type="ARBA" id="ARBA00022525"/>
    </source>
</evidence>
<evidence type="ECO:0000256" key="3">
    <source>
        <dbReference type="SAM" id="MobiDB-lite"/>
    </source>
</evidence>
<name>A0ABV6JUS0_9PROT</name>
<dbReference type="Gene3D" id="2.150.10.10">
    <property type="entry name" value="Serralysin-like metalloprotease, C-terminal"/>
    <property type="match status" value="4"/>
</dbReference>
<dbReference type="InterPro" id="IPR050557">
    <property type="entry name" value="RTX_toxin/Mannuronan_C5-epim"/>
</dbReference>
<organism evidence="5 6">
    <name type="scientific">Roseomonas elaeocarpi</name>
    <dbReference type="NCBI Taxonomy" id="907779"/>
    <lineage>
        <taxon>Bacteria</taxon>
        <taxon>Pseudomonadati</taxon>
        <taxon>Pseudomonadota</taxon>
        <taxon>Alphaproteobacteria</taxon>
        <taxon>Acetobacterales</taxon>
        <taxon>Roseomonadaceae</taxon>
        <taxon>Roseomonas</taxon>
    </lineage>
</organism>
<dbReference type="PANTHER" id="PTHR38340:SF1">
    <property type="entry name" value="S-LAYER PROTEIN"/>
    <property type="match status" value="1"/>
</dbReference>
<comment type="subcellular location">
    <subcellularLocation>
        <location evidence="1">Secreted</location>
    </subcellularLocation>
</comment>
<comment type="caution">
    <text evidence="5">The sequence shown here is derived from an EMBL/GenBank/DDBJ whole genome shotgun (WGS) entry which is preliminary data.</text>
</comment>
<dbReference type="Pfam" id="PF00353">
    <property type="entry name" value="HemolysinCabind"/>
    <property type="match status" value="6"/>
</dbReference>
<evidence type="ECO:0000259" key="4">
    <source>
        <dbReference type="Pfam" id="PF13403"/>
    </source>
</evidence>
<feature type="region of interest" description="Disordered" evidence="3">
    <location>
        <begin position="302"/>
        <end position="341"/>
    </location>
</feature>
<accession>A0ABV6JUS0</accession>
<dbReference type="InterPro" id="IPR036844">
    <property type="entry name" value="Hint_dom_sf"/>
</dbReference>
<evidence type="ECO:0000313" key="6">
    <source>
        <dbReference type="Proteomes" id="UP001589865"/>
    </source>
</evidence>
<dbReference type="RefSeq" id="WP_377045207.1">
    <property type="nucleotide sequence ID" value="NZ_JBHLUN010000009.1"/>
</dbReference>
<reference evidence="5 6" key="1">
    <citation type="submission" date="2024-09" db="EMBL/GenBank/DDBJ databases">
        <authorList>
            <person name="Sun Q."/>
            <person name="Mori K."/>
        </authorList>
    </citation>
    <scope>NUCLEOTIDE SEQUENCE [LARGE SCALE GENOMIC DNA]</scope>
    <source>
        <strain evidence="5 6">TBRC 5777</strain>
    </source>
</reference>
<feature type="domain" description="Hedgehog/Intein (Hint)" evidence="4">
    <location>
        <begin position="493"/>
        <end position="631"/>
    </location>
</feature>
<feature type="compositionally biased region" description="Low complexity" evidence="3">
    <location>
        <begin position="1"/>
        <end position="19"/>
    </location>
</feature>
<proteinExistence type="predicted"/>
<dbReference type="InterPro" id="IPR001343">
    <property type="entry name" value="Hemolysn_Ca-bd"/>
</dbReference>
<keyword evidence="2" id="KW-0964">Secreted</keyword>
<dbReference type="EMBL" id="JBHLUN010000009">
    <property type="protein sequence ID" value="MFC0409466.1"/>
    <property type="molecule type" value="Genomic_DNA"/>
</dbReference>
<evidence type="ECO:0000256" key="1">
    <source>
        <dbReference type="ARBA" id="ARBA00004613"/>
    </source>
</evidence>
<dbReference type="SUPFAM" id="SSF51294">
    <property type="entry name" value="Hedgehog/intein (Hint) domain"/>
    <property type="match status" value="1"/>
</dbReference>
<gene>
    <name evidence="5" type="ORF">ACFFGY_14525</name>
</gene>
<dbReference type="Pfam" id="PF13403">
    <property type="entry name" value="Hint_2"/>
    <property type="match status" value="1"/>
</dbReference>
<dbReference type="InterPro" id="IPR028992">
    <property type="entry name" value="Hedgehog/Intein_dom"/>
</dbReference>
<dbReference type="PROSITE" id="PS00330">
    <property type="entry name" value="HEMOLYSIN_CALCIUM"/>
    <property type="match status" value="5"/>
</dbReference>
<protein>
    <submittedName>
        <fullName evidence="5">Hint domain-containing protein</fullName>
    </submittedName>
</protein>
<sequence length="687" mass="68823">MPYSNPTLGNPNGTPTTGNDTYAPASLLGLLNIADGNDSSGDALAGNDTLIGGNGSDTLNGGDGNDLIIGGSGSTLAADASLLGIAQVNVGLDLSLLSASGDSNDSLIGGAGNDTMFGDAGNDTLLGGAGDDVLDGGAGIDSMVGGAGNDLYLTDNPSDVVVEAANEGIDTVNTTASNYTLGANVENLTFVGTGTITGNGNELNNVITGNGTSNYLSGLAGADTLVGGAGNDTLDGGTGDDSMAGGSGNDTYYTDSAFDLVTEAAGEGTDTVVTTANLTTLTANVENLTFAGSGNFIGTGNDQDNTITGGSGNDRLDGGAGNDTLIGSGGSDTLDGGAGADSMVGGSSGDVYVVDNVGDVVVEQDNSGTDLVNTTLNTYTLGNYLENLTFTGTGNFIGNGNALDNVITGGSGNDTINGGLGNDTISGGGGSDSLIGGGGTDTVQFANAFATYSFTVNDATNSATVAGNGATTTTQGFTNYVFSDRTVTFANLPCYVTGTRIETTRGLVTVEDLRAGDVVRTVSGRHGDWAPVKWIGFRQVDLLRHPQPAKVQPVRFLAGSLGEGLPVRDLVVSPDHCMWIDGALVPAHLLINGDSIVQETARATVTYWHVELEQHDVLVAEGAASESYLDTGNRHAFTNGGAAEMLHADFEGSDSADRLVPRLPADGGEVVQAIRARLNGAVPALAA</sequence>
<dbReference type="PANTHER" id="PTHR38340">
    <property type="entry name" value="S-LAYER PROTEIN"/>
    <property type="match status" value="1"/>
</dbReference>
<evidence type="ECO:0000313" key="5">
    <source>
        <dbReference type="EMBL" id="MFC0409466.1"/>
    </source>
</evidence>
<dbReference type="Gene3D" id="2.170.16.10">
    <property type="entry name" value="Hedgehog/Intein (Hint) domain"/>
    <property type="match status" value="1"/>
</dbReference>